<comment type="caution">
    <text evidence="1">The sequence shown here is derived from an EMBL/GenBank/DDBJ whole genome shotgun (WGS) entry which is preliminary data.</text>
</comment>
<dbReference type="Proteomes" id="UP001472677">
    <property type="component" value="Unassembled WGS sequence"/>
</dbReference>
<name>A0ABR2FNZ4_9ROSI</name>
<evidence type="ECO:0000313" key="2">
    <source>
        <dbReference type="Proteomes" id="UP001472677"/>
    </source>
</evidence>
<protein>
    <submittedName>
        <fullName evidence="1">Uncharacterized protein</fullName>
    </submittedName>
</protein>
<keyword evidence="2" id="KW-1185">Reference proteome</keyword>
<evidence type="ECO:0000313" key="1">
    <source>
        <dbReference type="EMBL" id="KAK8583816.1"/>
    </source>
</evidence>
<reference evidence="1 2" key="1">
    <citation type="journal article" date="2024" name="G3 (Bethesda)">
        <title>Genome assembly of Hibiscus sabdariffa L. provides insights into metabolisms of medicinal natural products.</title>
        <authorList>
            <person name="Kim T."/>
        </authorList>
    </citation>
    <scope>NUCLEOTIDE SEQUENCE [LARGE SCALE GENOMIC DNA]</scope>
    <source>
        <strain evidence="1">TK-2024</strain>
        <tissue evidence="1">Old leaves</tissue>
    </source>
</reference>
<sequence>MVRCKAKIDVISPIDIFYSRMNCVKEGGNDVSTTMSLARFLVTFSKTFDRGKLLALEKPQEAHPSLIQVVQSKFGYLKAYVNLKEEPSPYML</sequence>
<organism evidence="1 2">
    <name type="scientific">Hibiscus sabdariffa</name>
    <name type="common">roselle</name>
    <dbReference type="NCBI Taxonomy" id="183260"/>
    <lineage>
        <taxon>Eukaryota</taxon>
        <taxon>Viridiplantae</taxon>
        <taxon>Streptophyta</taxon>
        <taxon>Embryophyta</taxon>
        <taxon>Tracheophyta</taxon>
        <taxon>Spermatophyta</taxon>
        <taxon>Magnoliopsida</taxon>
        <taxon>eudicotyledons</taxon>
        <taxon>Gunneridae</taxon>
        <taxon>Pentapetalae</taxon>
        <taxon>rosids</taxon>
        <taxon>malvids</taxon>
        <taxon>Malvales</taxon>
        <taxon>Malvaceae</taxon>
        <taxon>Malvoideae</taxon>
        <taxon>Hibiscus</taxon>
    </lineage>
</organism>
<dbReference type="EMBL" id="JBBPBM010000005">
    <property type="protein sequence ID" value="KAK8583816.1"/>
    <property type="molecule type" value="Genomic_DNA"/>
</dbReference>
<gene>
    <name evidence="1" type="ORF">V6N12_068074</name>
</gene>
<proteinExistence type="predicted"/>
<accession>A0ABR2FNZ4</accession>